<reference evidence="1 2" key="1">
    <citation type="journal article" date="2019" name="Emerg. Microbes Infect.">
        <title>Comprehensive subspecies identification of 175 nontuberculous mycobacteria species based on 7547 genomic profiles.</title>
        <authorList>
            <person name="Matsumoto Y."/>
            <person name="Kinjo T."/>
            <person name="Motooka D."/>
            <person name="Nabeya D."/>
            <person name="Jung N."/>
            <person name="Uechi K."/>
            <person name="Horii T."/>
            <person name="Iida T."/>
            <person name="Fujita J."/>
            <person name="Nakamura S."/>
        </authorList>
    </citation>
    <scope>NUCLEOTIDE SEQUENCE [LARGE SCALE GENOMIC DNA]</scope>
    <source>
        <strain evidence="1 2">JCM 30396</strain>
    </source>
</reference>
<sequence length="95" mass="9698">MGLLDINCAALDQLAADCQSLGVQIGAASIVEPVAAGWWATAVAVSAANADITLAAQVMAARMYQTAAGLVTVSRQFTATDKLSAAYLRALVTEV</sequence>
<organism evidence="1 2">
    <name type="scientific">Mycolicibacterium helvum</name>
    <dbReference type="NCBI Taxonomy" id="1534349"/>
    <lineage>
        <taxon>Bacteria</taxon>
        <taxon>Bacillati</taxon>
        <taxon>Actinomycetota</taxon>
        <taxon>Actinomycetes</taxon>
        <taxon>Mycobacteriales</taxon>
        <taxon>Mycobacteriaceae</taxon>
        <taxon>Mycolicibacterium</taxon>
    </lineage>
</organism>
<dbReference type="AlphaFoldDB" id="A0A7I7T5E8"/>
<dbReference type="RefSeq" id="WP_163747831.1">
    <property type="nucleotide sequence ID" value="NZ_AP022596.1"/>
</dbReference>
<dbReference type="KEGG" id="mhev:MHEL_25310"/>
<gene>
    <name evidence="1" type="ORF">MHEL_25310</name>
</gene>
<name>A0A7I7T5E8_9MYCO</name>
<proteinExistence type="predicted"/>
<evidence type="ECO:0000313" key="2">
    <source>
        <dbReference type="Proteomes" id="UP000467148"/>
    </source>
</evidence>
<evidence type="ECO:0008006" key="3">
    <source>
        <dbReference type="Google" id="ProtNLM"/>
    </source>
</evidence>
<keyword evidence="2" id="KW-1185">Reference proteome</keyword>
<dbReference type="EMBL" id="AP022596">
    <property type="protein sequence ID" value="BBY64288.1"/>
    <property type="molecule type" value="Genomic_DNA"/>
</dbReference>
<accession>A0A7I7T5E8</accession>
<evidence type="ECO:0000313" key="1">
    <source>
        <dbReference type="EMBL" id="BBY64288.1"/>
    </source>
</evidence>
<dbReference type="Proteomes" id="UP000467148">
    <property type="component" value="Chromosome"/>
</dbReference>
<protein>
    <recommendedName>
        <fullName evidence="3">PE family protein</fullName>
    </recommendedName>
</protein>